<keyword evidence="4 6" id="KW-0694">RNA-binding</keyword>
<comment type="function">
    <text evidence="6">An essential GTPase that binds both GDP and GTP, with rapid nucleotide exchange. Plays a role in 16S rRNA processing and 30S ribosomal subunit biogenesis and possibly also in cell cycle regulation and energy metabolism.</text>
</comment>
<dbReference type="Gene3D" id="3.40.50.300">
    <property type="entry name" value="P-loop containing nucleotide triphosphate hydrolases"/>
    <property type="match status" value="1"/>
</dbReference>
<dbReference type="Gene3D" id="3.30.300.20">
    <property type="match status" value="1"/>
</dbReference>
<comment type="subunit">
    <text evidence="6">Monomer.</text>
</comment>
<sequence>MDFAPFPDDYTAGFAVLVGRPNAGKSTLTNALVGQKVAITSNRPQTTRHTIRGIVHRDDFQLVLVDTPGVHRPRTLLGERLNDLVAQTLSEVDVIGFCIPADEKIGPGDRYIAQQLAASGNKPIVAIVTKADTVSHEALAEQLLAVSALGDEIMSAERATRAQRRERLERKAQGQELPFRKGSGPAASRAKGTQQTPAVSDGRGGWADIIPVSAVKDYQVEEVAQLLASHLPTSPPLYPTGELTDEPEATLVAELVREAALEGVQDELPHSVAVTVEEMGLREGRSQDNPLLDIHVNLYVERDSQKGIIIGRRGARLKEIGRTARQNIEALLGTKVFLSIHVKVAKDWQRDPRALGKLGF</sequence>
<evidence type="ECO:0000256" key="1">
    <source>
        <dbReference type="ARBA" id="ARBA00007921"/>
    </source>
</evidence>
<name>A0A1Y1RQJ2_9MICC</name>
<dbReference type="InterPro" id="IPR006073">
    <property type="entry name" value="GTP-bd"/>
</dbReference>
<dbReference type="CDD" id="cd22534">
    <property type="entry name" value="KH-II_Era"/>
    <property type="match status" value="1"/>
</dbReference>
<dbReference type="FunFam" id="3.30.300.20:FF:000003">
    <property type="entry name" value="GTPase Era"/>
    <property type="match status" value="1"/>
</dbReference>
<keyword evidence="6" id="KW-0472">Membrane</keyword>
<dbReference type="InterPro" id="IPR015946">
    <property type="entry name" value="KH_dom-like_a/b"/>
</dbReference>
<dbReference type="CDD" id="cd04163">
    <property type="entry name" value="Era"/>
    <property type="match status" value="1"/>
</dbReference>
<evidence type="ECO:0000256" key="6">
    <source>
        <dbReference type="HAMAP-Rule" id="MF_00367"/>
    </source>
</evidence>
<feature type="region of interest" description="G3" evidence="7">
    <location>
        <begin position="66"/>
        <end position="69"/>
    </location>
</feature>
<dbReference type="RefSeq" id="WP_083091051.1">
    <property type="nucleotide sequence ID" value="NZ_LXWF01000011.1"/>
</dbReference>
<feature type="domain" description="KH type-2" evidence="9">
    <location>
        <begin position="264"/>
        <end position="346"/>
    </location>
</feature>
<dbReference type="GO" id="GO:0005886">
    <property type="term" value="C:plasma membrane"/>
    <property type="evidence" value="ECO:0007669"/>
    <property type="project" value="UniProtKB-SubCell"/>
</dbReference>
<feature type="binding site" evidence="6">
    <location>
        <begin position="66"/>
        <end position="70"/>
    </location>
    <ligand>
        <name>GTP</name>
        <dbReference type="ChEBI" id="CHEBI:37565"/>
    </ligand>
</feature>
<evidence type="ECO:0000313" key="11">
    <source>
        <dbReference type="EMBL" id="ORC22003.1"/>
    </source>
</evidence>
<gene>
    <name evidence="6" type="primary">era</name>
    <name evidence="11" type="ORF">A7979_00315</name>
</gene>
<evidence type="ECO:0000256" key="3">
    <source>
        <dbReference type="ARBA" id="ARBA00022741"/>
    </source>
</evidence>
<dbReference type="GO" id="GO:0043024">
    <property type="term" value="F:ribosomal small subunit binding"/>
    <property type="evidence" value="ECO:0007669"/>
    <property type="project" value="TreeGrafter"/>
</dbReference>
<reference evidence="11 12" key="1">
    <citation type="submission" date="2016-05" db="EMBL/GenBank/DDBJ databases">
        <title>Draft genome sequence of a porcine commensal Rothia nasimurium.</title>
        <authorList>
            <person name="Gaiser R.A."/>
            <person name="Van Baarlen P."/>
            <person name="Wells J.M."/>
        </authorList>
    </citation>
    <scope>NUCLEOTIDE SEQUENCE [LARGE SCALE GENOMIC DNA]</scope>
    <source>
        <strain evidence="11 12">PT-32</strain>
    </source>
</reference>
<dbReference type="PROSITE" id="PS50823">
    <property type="entry name" value="KH_TYPE_2"/>
    <property type="match status" value="1"/>
</dbReference>
<evidence type="ECO:0000256" key="8">
    <source>
        <dbReference type="SAM" id="MobiDB-lite"/>
    </source>
</evidence>
<evidence type="ECO:0000256" key="4">
    <source>
        <dbReference type="ARBA" id="ARBA00022884"/>
    </source>
</evidence>
<feature type="region of interest" description="G5" evidence="7">
    <location>
        <begin position="212"/>
        <end position="214"/>
    </location>
</feature>
<comment type="similarity">
    <text evidence="1 6 7">Belongs to the TRAFAC class TrmE-Era-EngA-EngB-Septin-like GTPase superfamily. Era GTPase family.</text>
</comment>
<feature type="binding site" evidence="6">
    <location>
        <begin position="129"/>
        <end position="132"/>
    </location>
    <ligand>
        <name>GTP</name>
        <dbReference type="ChEBI" id="CHEBI:37565"/>
    </ligand>
</feature>
<keyword evidence="3 6" id="KW-0547">Nucleotide-binding</keyword>
<dbReference type="NCBIfam" id="TIGR00231">
    <property type="entry name" value="small_GTP"/>
    <property type="match status" value="1"/>
</dbReference>
<dbReference type="Proteomes" id="UP000192359">
    <property type="component" value="Unassembled WGS sequence"/>
</dbReference>
<comment type="subcellular location">
    <subcellularLocation>
        <location evidence="6">Cytoplasm</location>
    </subcellularLocation>
    <subcellularLocation>
        <location evidence="6">Cell membrane</location>
        <topology evidence="6">Peripheral membrane protein</topology>
    </subcellularLocation>
</comment>
<dbReference type="PANTHER" id="PTHR42698:SF1">
    <property type="entry name" value="GTPASE ERA, MITOCHONDRIAL"/>
    <property type="match status" value="1"/>
</dbReference>
<feature type="region of interest" description="G4" evidence="7">
    <location>
        <begin position="129"/>
        <end position="132"/>
    </location>
</feature>
<keyword evidence="6" id="KW-1003">Cell membrane</keyword>
<dbReference type="InterPro" id="IPR005662">
    <property type="entry name" value="GTPase_Era-like"/>
</dbReference>
<dbReference type="PROSITE" id="PS51713">
    <property type="entry name" value="G_ERA"/>
    <property type="match status" value="1"/>
</dbReference>
<dbReference type="InterPro" id="IPR004044">
    <property type="entry name" value="KH_dom_type_2"/>
</dbReference>
<feature type="region of interest" description="Disordered" evidence="8">
    <location>
        <begin position="160"/>
        <end position="203"/>
    </location>
</feature>
<organism evidence="11 12">
    <name type="scientific">Rothia nasimurium</name>
    <dbReference type="NCBI Taxonomy" id="85336"/>
    <lineage>
        <taxon>Bacteria</taxon>
        <taxon>Bacillati</taxon>
        <taxon>Actinomycetota</taxon>
        <taxon>Actinomycetes</taxon>
        <taxon>Micrococcales</taxon>
        <taxon>Micrococcaceae</taxon>
        <taxon>Rothia</taxon>
    </lineage>
</organism>
<comment type="caution">
    <text evidence="11">The sequence shown here is derived from an EMBL/GenBank/DDBJ whole genome shotgun (WGS) entry which is preliminary data.</text>
</comment>
<dbReference type="PANTHER" id="PTHR42698">
    <property type="entry name" value="GTPASE ERA"/>
    <property type="match status" value="1"/>
</dbReference>
<dbReference type="GO" id="GO:0003924">
    <property type="term" value="F:GTPase activity"/>
    <property type="evidence" value="ECO:0007669"/>
    <property type="project" value="UniProtKB-UniRule"/>
</dbReference>
<accession>A0A1Y1RQJ2</accession>
<keyword evidence="6" id="KW-0690">Ribosome biogenesis</keyword>
<dbReference type="GO" id="GO:0070181">
    <property type="term" value="F:small ribosomal subunit rRNA binding"/>
    <property type="evidence" value="ECO:0007669"/>
    <property type="project" value="UniProtKB-UniRule"/>
</dbReference>
<evidence type="ECO:0000259" key="9">
    <source>
        <dbReference type="PROSITE" id="PS50823"/>
    </source>
</evidence>
<dbReference type="SUPFAM" id="SSF54814">
    <property type="entry name" value="Prokaryotic type KH domain (KH-domain type II)"/>
    <property type="match status" value="1"/>
</dbReference>
<keyword evidence="6" id="KW-0699">rRNA-binding</keyword>
<dbReference type="GO" id="GO:0005829">
    <property type="term" value="C:cytosol"/>
    <property type="evidence" value="ECO:0007669"/>
    <property type="project" value="TreeGrafter"/>
</dbReference>
<evidence type="ECO:0000259" key="10">
    <source>
        <dbReference type="PROSITE" id="PS51713"/>
    </source>
</evidence>
<dbReference type="EMBL" id="LXWF01000011">
    <property type="protein sequence ID" value="ORC22003.1"/>
    <property type="molecule type" value="Genomic_DNA"/>
</dbReference>
<evidence type="ECO:0000256" key="5">
    <source>
        <dbReference type="ARBA" id="ARBA00023134"/>
    </source>
</evidence>
<feature type="domain" description="Era-type G" evidence="10">
    <location>
        <begin position="11"/>
        <end position="233"/>
    </location>
</feature>
<evidence type="ECO:0000256" key="7">
    <source>
        <dbReference type="PROSITE-ProRule" id="PRU01050"/>
    </source>
</evidence>
<dbReference type="OrthoDB" id="9805918at2"/>
<feature type="binding site" evidence="6">
    <location>
        <begin position="19"/>
        <end position="26"/>
    </location>
    <ligand>
        <name>GTP</name>
        <dbReference type="ChEBI" id="CHEBI:37565"/>
    </ligand>
</feature>
<protein>
    <recommendedName>
        <fullName evidence="2 6">GTPase Era</fullName>
    </recommendedName>
</protein>
<feature type="region of interest" description="G1" evidence="7">
    <location>
        <begin position="19"/>
        <end position="26"/>
    </location>
</feature>
<feature type="region of interest" description="G2" evidence="7">
    <location>
        <begin position="45"/>
        <end position="49"/>
    </location>
</feature>
<keyword evidence="6" id="KW-0963">Cytoplasm</keyword>
<dbReference type="HAMAP" id="MF_00367">
    <property type="entry name" value="GTPase_Era"/>
    <property type="match status" value="1"/>
</dbReference>
<dbReference type="InterPro" id="IPR027417">
    <property type="entry name" value="P-loop_NTPase"/>
</dbReference>
<dbReference type="Pfam" id="PF01926">
    <property type="entry name" value="MMR_HSR1"/>
    <property type="match status" value="1"/>
</dbReference>
<dbReference type="GO" id="GO:0005525">
    <property type="term" value="F:GTP binding"/>
    <property type="evidence" value="ECO:0007669"/>
    <property type="project" value="UniProtKB-UniRule"/>
</dbReference>
<keyword evidence="5 6" id="KW-0342">GTP-binding</keyword>
<dbReference type="InterPro" id="IPR005225">
    <property type="entry name" value="Small_GTP-bd"/>
</dbReference>
<dbReference type="AlphaFoldDB" id="A0A1Y1RQJ2"/>
<dbReference type="Pfam" id="PF07650">
    <property type="entry name" value="KH_2"/>
    <property type="match status" value="1"/>
</dbReference>
<keyword evidence="12" id="KW-1185">Reference proteome</keyword>
<dbReference type="SUPFAM" id="SSF52540">
    <property type="entry name" value="P-loop containing nucleoside triphosphate hydrolases"/>
    <property type="match status" value="1"/>
</dbReference>
<proteinExistence type="inferred from homology"/>
<dbReference type="GO" id="GO:0000028">
    <property type="term" value="P:ribosomal small subunit assembly"/>
    <property type="evidence" value="ECO:0007669"/>
    <property type="project" value="TreeGrafter"/>
</dbReference>
<evidence type="ECO:0000313" key="12">
    <source>
        <dbReference type="Proteomes" id="UP000192359"/>
    </source>
</evidence>
<dbReference type="InterPro" id="IPR030388">
    <property type="entry name" value="G_ERA_dom"/>
</dbReference>
<evidence type="ECO:0000256" key="2">
    <source>
        <dbReference type="ARBA" id="ARBA00020484"/>
    </source>
</evidence>
<feature type="compositionally biased region" description="Basic and acidic residues" evidence="8">
    <location>
        <begin position="160"/>
        <end position="173"/>
    </location>
</feature>
<dbReference type="InterPro" id="IPR009019">
    <property type="entry name" value="KH_sf_prok-type"/>
</dbReference>